<accession>A0A7R9C2H5</accession>
<name>A0A7R9C2H5_9CRUS</name>
<dbReference type="PANTHER" id="PTHR43112">
    <property type="entry name" value="FERREDOXIN"/>
    <property type="match status" value="1"/>
</dbReference>
<keyword evidence="3" id="KW-0001">2Fe-2S</keyword>
<evidence type="ECO:0000256" key="7">
    <source>
        <dbReference type="ARBA" id="ARBA00023014"/>
    </source>
</evidence>
<dbReference type="SUPFAM" id="SSF54292">
    <property type="entry name" value="2Fe-2S ferredoxin-like"/>
    <property type="match status" value="1"/>
</dbReference>
<gene>
    <name evidence="10" type="ORF">NMOB1V02_LOCUS13586</name>
</gene>
<reference evidence="10" key="1">
    <citation type="submission" date="2020-11" db="EMBL/GenBank/DDBJ databases">
        <authorList>
            <person name="Tran Van P."/>
        </authorList>
    </citation>
    <scope>NUCLEOTIDE SEQUENCE</scope>
</reference>
<dbReference type="InterPro" id="IPR036010">
    <property type="entry name" value="2Fe-2S_ferredoxin-like_sf"/>
</dbReference>
<dbReference type="OrthoDB" id="1885901at2759"/>
<keyword evidence="11" id="KW-1185">Reference proteome</keyword>
<dbReference type="PROSITE" id="PS51085">
    <property type="entry name" value="2FE2S_FER_2"/>
    <property type="match status" value="1"/>
</dbReference>
<evidence type="ECO:0000313" key="10">
    <source>
        <dbReference type="EMBL" id="CAD7285984.1"/>
    </source>
</evidence>
<dbReference type="Proteomes" id="UP000678499">
    <property type="component" value="Unassembled WGS sequence"/>
</dbReference>
<evidence type="ECO:0000256" key="2">
    <source>
        <dbReference type="ARBA" id="ARBA00022448"/>
    </source>
</evidence>
<evidence type="ECO:0000256" key="3">
    <source>
        <dbReference type="ARBA" id="ARBA00022714"/>
    </source>
</evidence>
<keyword evidence="5" id="KW-0249">Electron transport</keyword>
<evidence type="ECO:0000256" key="5">
    <source>
        <dbReference type="ARBA" id="ARBA00022982"/>
    </source>
</evidence>
<dbReference type="EMBL" id="OA916884">
    <property type="protein sequence ID" value="CAD7285984.1"/>
    <property type="molecule type" value="Genomic_DNA"/>
</dbReference>
<evidence type="ECO:0000259" key="9">
    <source>
        <dbReference type="PROSITE" id="PS51085"/>
    </source>
</evidence>
<dbReference type="Gene3D" id="3.10.20.30">
    <property type="match status" value="1"/>
</dbReference>
<evidence type="ECO:0000256" key="8">
    <source>
        <dbReference type="ARBA" id="ARBA00034078"/>
    </source>
</evidence>
<comment type="cofactor">
    <cofactor evidence="8">
        <name>[2Fe-2S] cluster</name>
        <dbReference type="ChEBI" id="CHEBI:190135"/>
    </cofactor>
</comment>
<evidence type="ECO:0000256" key="1">
    <source>
        <dbReference type="ARBA" id="ARBA00007874"/>
    </source>
</evidence>
<dbReference type="EMBL" id="CAJPEX010034847">
    <property type="protein sequence ID" value="CAG0926136.1"/>
    <property type="molecule type" value="Genomic_DNA"/>
</dbReference>
<dbReference type="AlphaFoldDB" id="A0A7R9C2H5"/>
<dbReference type="PROSITE" id="PS00197">
    <property type="entry name" value="2FE2S_FER_1"/>
    <property type="match status" value="1"/>
</dbReference>
<evidence type="ECO:0000256" key="4">
    <source>
        <dbReference type="ARBA" id="ARBA00022723"/>
    </source>
</evidence>
<feature type="domain" description="2Fe-2S ferredoxin-type" evidence="9">
    <location>
        <begin position="50"/>
        <end position="138"/>
    </location>
</feature>
<keyword evidence="7" id="KW-0411">Iron-sulfur</keyword>
<keyword evidence="6" id="KW-0408">Iron</keyword>
<dbReference type="InterPro" id="IPR006058">
    <property type="entry name" value="2Fe2S_fd_BS"/>
</dbReference>
<dbReference type="InterPro" id="IPR001041">
    <property type="entry name" value="2Fe-2S_ferredoxin-type"/>
</dbReference>
<sequence length="138" mass="14996">MIVGTAKGLEAVGLAKDHIKFELFGASTSDYFNDNADQVVSAHEAFSGTAKIIAHYDGQTMEANCGENQDIIRALLDKNYDPPYSCQGGVCSTCMAQVIKGEVKMLKNLVLTKEEIAKGFILACQCLPLSNEIEIEFQ</sequence>
<dbReference type="PANTHER" id="PTHR43112:SF3">
    <property type="entry name" value="FERREDOXIN-2, CHLOROPLASTIC"/>
    <property type="match status" value="1"/>
</dbReference>
<organism evidence="10">
    <name type="scientific">Notodromas monacha</name>
    <dbReference type="NCBI Taxonomy" id="399045"/>
    <lineage>
        <taxon>Eukaryota</taxon>
        <taxon>Metazoa</taxon>
        <taxon>Ecdysozoa</taxon>
        <taxon>Arthropoda</taxon>
        <taxon>Crustacea</taxon>
        <taxon>Oligostraca</taxon>
        <taxon>Ostracoda</taxon>
        <taxon>Podocopa</taxon>
        <taxon>Podocopida</taxon>
        <taxon>Cypridocopina</taxon>
        <taxon>Cypridoidea</taxon>
        <taxon>Cyprididae</taxon>
        <taxon>Notodromas</taxon>
    </lineage>
</organism>
<evidence type="ECO:0000256" key="6">
    <source>
        <dbReference type="ARBA" id="ARBA00023004"/>
    </source>
</evidence>
<evidence type="ECO:0000313" key="11">
    <source>
        <dbReference type="Proteomes" id="UP000678499"/>
    </source>
</evidence>
<dbReference type="InterPro" id="IPR012675">
    <property type="entry name" value="Beta-grasp_dom_sf"/>
</dbReference>
<dbReference type="Pfam" id="PF00111">
    <property type="entry name" value="Fer2"/>
    <property type="match status" value="1"/>
</dbReference>
<keyword evidence="4" id="KW-0479">Metal-binding</keyword>
<dbReference type="GO" id="GO:0046872">
    <property type="term" value="F:metal ion binding"/>
    <property type="evidence" value="ECO:0007669"/>
    <property type="project" value="UniProtKB-KW"/>
</dbReference>
<comment type="similarity">
    <text evidence="1">Belongs to the 2Fe2S plant-type ferredoxin family.</text>
</comment>
<protein>
    <recommendedName>
        <fullName evidence="9">2Fe-2S ferredoxin-type domain-containing protein</fullName>
    </recommendedName>
</protein>
<keyword evidence="2" id="KW-0813">Transport</keyword>
<dbReference type="CDD" id="cd00207">
    <property type="entry name" value="fer2"/>
    <property type="match status" value="1"/>
</dbReference>
<proteinExistence type="inferred from homology"/>
<dbReference type="GO" id="GO:0051537">
    <property type="term" value="F:2 iron, 2 sulfur cluster binding"/>
    <property type="evidence" value="ECO:0007669"/>
    <property type="project" value="UniProtKB-KW"/>
</dbReference>